<dbReference type="EMBL" id="HBEC01017156">
    <property type="protein sequence ID" value="CAD8287995.1"/>
    <property type="molecule type" value="Transcribed_RNA"/>
</dbReference>
<evidence type="ECO:0000313" key="2">
    <source>
        <dbReference type="EMBL" id="CAD8287996.1"/>
    </source>
</evidence>
<reference evidence="1" key="1">
    <citation type="submission" date="2021-01" db="EMBL/GenBank/DDBJ databases">
        <authorList>
            <person name="Corre E."/>
            <person name="Pelletier E."/>
            <person name="Niang G."/>
            <person name="Scheremetjew M."/>
            <person name="Finn R."/>
            <person name="Kale V."/>
            <person name="Holt S."/>
            <person name="Cochrane G."/>
            <person name="Meng A."/>
            <person name="Brown T."/>
            <person name="Cohen L."/>
        </authorList>
    </citation>
    <scope>NUCLEOTIDE SEQUENCE</scope>
    <source>
        <strain evidence="1">CCMP219</strain>
    </source>
</reference>
<protein>
    <submittedName>
        <fullName evidence="1">Uncharacterized protein</fullName>
    </submittedName>
</protein>
<sequence>MPVSDRFTWTTLQFTEAMSPSSAATLPQLFERMTFHALQANFTYRTVGLRRPLSSMRVVDFFGAVTRADVGEEAFHTVADAGLLGSNVPMTADRLTRRDRLWALHAMGHTW</sequence>
<organism evidence="1">
    <name type="scientific">Chlamydomonas euryale</name>
    <dbReference type="NCBI Taxonomy" id="1486919"/>
    <lineage>
        <taxon>Eukaryota</taxon>
        <taxon>Viridiplantae</taxon>
        <taxon>Chlorophyta</taxon>
        <taxon>core chlorophytes</taxon>
        <taxon>Chlorophyceae</taxon>
        <taxon>CS clade</taxon>
        <taxon>Chlamydomonadales</taxon>
        <taxon>Chlamydomonadaceae</taxon>
        <taxon>Chlamydomonas</taxon>
    </lineage>
</organism>
<accession>A0A6U2EW65</accession>
<gene>
    <name evidence="1" type="ORF">CEUR00632_LOCUS8034</name>
    <name evidence="2" type="ORF">CEUR00632_LOCUS8035</name>
</gene>
<dbReference type="EMBL" id="HBEC01017157">
    <property type="protein sequence ID" value="CAD8287996.1"/>
    <property type="molecule type" value="Transcribed_RNA"/>
</dbReference>
<proteinExistence type="predicted"/>
<name>A0A6U2EW65_9CHLO</name>
<evidence type="ECO:0000313" key="1">
    <source>
        <dbReference type="EMBL" id="CAD8287995.1"/>
    </source>
</evidence>
<dbReference type="AlphaFoldDB" id="A0A6U2EW65"/>